<feature type="compositionally biased region" description="Polar residues" evidence="1">
    <location>
        <begin position="170"/>
        <end position="189"/>
    </location>
</feature>
<proteinExistence type="predicted"/>
<sequence>MRDEYFDNASTTSQIPHLEGDLRDHLRARRREHMHLENKAEPKHTHSFTQEITDVPLPERFKMPHMALYKGNPDDHIEIYIGHMNLCGIPEAIQCREFRTTLDGGAKRWFKQLLDPNESLKDWLHRYTTEVASMEDITKREVIMGALSSMRTSHLEGINAEEIGRLTHNEASQVNNPPNNNADQSLGRQNNKRGIDDNNDNAENATRRGQNHSSNPPEVLTSMLSP</sequence>
<comment type="caution">
    <text evidence="2">The sequence shown here is derived from an EMBL/GenBank/DDBJ whole genome shotgun (WGS) entry which is preliminary data.</text>
</comment>
<organism evidence="2 3">
    <name type="scientific">Ficus carica</name>
    <name type="common">Common fig</name>
    <dbReference type="NCBI Taxonomy" id="3494"/>
    <lineage>
        <taxon>Eukaryota</taxon>
        <taxon>Viridiplantae</taxon>
        <taxon>Streptophyta</taxon>
        <taxon>Embryophyta</taxon>
        <taxon>Tracheophyta</taxon>
        <taxon>Spermatophyta</taxon>
        <taxon>Magnoliopsida</taxon>
        <taxon>eudicotyledons</taxon>
        <taxon>Gunneridae</taxon>
        <taxon>Pentapetalae</taxon>
        <taxon>rosids</taxon>
        <taxon>fabids</taxon>
        <taxon>Rosales</taxon>
        <taxon>Moraceae</taxon>
        <taxon>Ficeae</taxon>
        <taxon>Ficus</taxon>
    </lineage>
</organism>
<protein>
    <recommendedName>
        <fullName evidence="4">Retrotransposon gag domain-containing protein</fullName>
    </recommendedName>
</protein>
<evidence type="ECO:0008006" key="4">
    <source>
        <dbReference type="Google" id="ProtNLM"/>
    </source>
</evidence>
<reference evidence="2" key="1">
    <citation type="submission" date="2023-07" db="EMBL/GenBank/DDBJ databases">
        <title>draft genome sequence of fig (Ficus carica).</title>
        <authorList>
            <person name="Takahashi T."/>
            <person name="Nishimura K."/>
        </authorList>
    </citation>
    <scope>NUCLEOTIDE SEQUENCE</scope>
</reference>
<dbReference type="PANTHER" id="PTHR33223">
    <property type="entry name" value="CCHC-TYPE DOMAIN-CONTAINING PROTEIN"/>
    <property type="match status" value="1"/>
</dbReference>
<dbReference type="EMBL" id="BTGU01000024">
    <property type="protein sequence ID" value="GMN47023.1"/>
    <property type="molecule type" value="Genomic_DNA"/>
</dbReference>
<feature type="region of interest" description="Disordered" evidence="1">
    <location>
        <begin position="170"/>
        <end position="226"/>
    </location>
</feature>
<dbReference type="PANTHER" id="PTHR33223:SF10">
    <property type="entry name" value="AMINOTRANSFERASE-LIKE PLANT MOBILE DOMAIN-CONTAINING PROTEIN"/>
    <property type="match status" value="1"/>
</dbReference>
<evidence type="ECO:0000313" key="2">
    <source>
        <dbReference type="EMBL" id="GMN47023.1"/>
    </source>
</evidence>
<feature type="compositionally biased region" description="Polar residues" evidence="1">
    <location>
        <begin position="201"/>
        <end position="226"/>
    </location>
</feature>
<evidence type="ECO:0000313" key="3">
    <source>
        <dbReference type="Proteomes" id="UP001187192"/>
    </source>
</evidence>
<accession>A0AA88AJ33</accession>
<name>A0AA88AJ33_FICCA</name>
<evidence type="ECO:0000256" key="1">
    <source>
        <dbReference type="SAM" id="MobiDB-lite"/>
    </source>
</evidence>
<dbReference type="AlphaFoldDB" id="A0AA88AJ33"/>
<keyword evidence="3" id="KW-1185">Reference proteome</keyword>
<dbReference type="Proteomes" id="UP001187192">
    <property type="component" value="Unassembled WGS sequence"/>
</dbReference>
<gene>
    <name evidence="2" type="ORF">TIFTF001_016200</name>
</gene>